<dbReference type="OrthoDB" id="1434354at2759"/>
<dbReference type="PANTHER" id="PTHR47532:SF1">
    <property type="entry name" value="RETINAL-BINDING PROTEIN"/>
    <property type="match status" value="1"/>
</dbReference>
<feature type="compositionally biased region" description="Low complexity" evidence="1">
    <location>
        <begin position="472"/>
        <end position="482"/>
    </location>
</feature>
<feature type="compositionally biased region" description="Low complexity" evidence="1">
    <location>
        <begin position="447"/>
        <end position="458"/>
    </location>
</feature>
<feature type="compositionally biased region" description="Basic and acidic residues" evidence="1">
    <location>
        <begin position="610"/>
        <end position="623"/>
    </location>
</feature>
<feature type="region of interest" description="Disordered" evidence="1">
    <location>
        <begin position="304"/>
        <end position="352"/>
    </location>
</feature>
<feature type="compositionally biased region" description="Basic residues" evidence="1">
    <location>
        <begin position="585"/>
        <end position="594"/>
    </location>
</feature>
<dbReference type="GeneID" id="9619951"/>
<dbReference type="Proteomes" id="UP000001058">
    <property type="component" value="Unassembled WGS sequence"/>
</dbReference>
<proteinExistence type="predicted"/>
<dbReference type="KEGG" id="vcn:VOLCADRAFT_119452"/>
<name>D8UD82_VOLCA</name>
<dbReference type="RefSeq" id="XP_002956619.1">
    <property type="nucleotide sequence ID" value="XM_002956573.1"/>
</dbReference>
<feature type="region of interest" description="Disordered" evidence="1">
    <location>
        <begin position="585"/>
        <end position="669"/>
    </location>
</feature>
<dbReference type="eggNOG" id="ENOG502QSP4">
    <property type="taxonomic scope" value="Eukaryota"/>
</dbReference>
<gene>
    <name evidence="2" type="ORF">VOLCADRAFT_119452</name>
</gene>
<feature type="region of interest" description="Disordered" evidence="1">
    <location>
        <begin position="444"/>
        <end position="513"/>
    </location>
</feature>
<evidence type="ECO:0000256" key="1">
    <source>
        <dbReference type="SAM" id="MobiDB-lite"/>
    </source>
</evidence>
<reference evidence="2 3" key="1">
    <citation type="journal article" date="2010" name="Science">
        <title>Genomic analysis of organismal complexity in the multicellular green alga Volvox carteri.</title>
        <authorList>
            <person name="Prochnik S.E."/>
            <person name="Umen J."/>
            <person name="Nedelcu A.M."/>
            <person name="Hallmann A."/>
            <person name="Miller S.M."/>
            <person name="Nishii I."/>
            <person name="Ferris P."/>
            <person name="Kuo A."/>
            <person name="Mitros T."/>
            <person name="Fritz-Laylin L.K."/>
            <person name="Hellsten U."/>
            <person name="Chapman J."/>
            <person name="Simakov O."/>
            <person name="Rensing S.A."/>
            <person name="Terry A."/>
            <person name="Pangilinan J."/>
            <person name="Kapitonov V."/>
            <person name="Jurka J."/>
            <person name="Salamov A."/>
            <person name="Shapiro H."/>
            <person name="Schmutz J."/>
            <person name="Grimwood J."/>
            <person name="Lindquist E."/>
            <person name="Lucas S."/>
            <person name="Grigoriev I.V."/>
            <person name="Schmitt R."/>
            <person name="Kirk D."/>
            <person name="Rokhsar D.S."/>
        </authorList>
    </citation>
    <scope>NUCLEOTIDE SEQUENCE [LARGE SCALE GENOMIC DNA]</scope>
    <source>
        <strain evidence="3">f. Nagariensis / Eve</strain>
    </source>
</reference>
<sequence length="785" mass="83721">MTHGKQKPLVPITREFLRQFYQKYPLTPVPFEARVAHAKRIEELAEAVTKPGSKVPEQVGMPSPTRIDDCFWRNRMICEEVALSISKLRDAVAGQAKLSAACERCCSLLVSAERAIFAVQEHNTASVKAQLQQFIPQDFRGALLERQRVSTEARYKKQVEDLVKRGGTIRQKYDLYLQQQWERRRALVQLGECSGMYKMVIKWVAGIPQVLLDFAKEINAKLGPMEEQRIKYGPDLYDITELGLQLNVALAAWVEAAAAAVPGARAAEPLLLDVVEPAVEFYCEEMLRVVRHIGDVFQHSPFFVNKDGLPPDQQQQQQPSLADPRGVEDAEGAPPDKPQHQDASSSTSAVIGDDGGTAAAAAAAAVAALPSLSLAPSVAAPPTPGLIPEASLLFGRSGDCLPVDSASPEARVAPFRGEGPAGPASQLESEGASWRVVGEFQGQPTRGASAAAGTASASLEGRSTSPSVVQMATATAATAASAPGVPHSLPHHSFPPGQQLQQQSVSSWPTVGAGSRGPYVCSGNGNGGGGGGSLSPAGASHLSLSGDSHASFLSALERQSWFTTTTNNNQLECAGELQMTLLSHHHGCHHHHHQQQQQQHEQQLQQQLQRHHEEQQQQQHKTEQQQQQQYRLAEDRAAEKQPHSGAAAATPTTSPHPYPYPHPKANTETKARTTHGCFTCCFVRRRTPANMYGSIGGGGGSVPQEQQPNQLAQEVPGGYHQPGSSKRQHPQLLRACDDTDVACSGGGGGGGFGVDVSARAGLAVVQPGLVAVEVAEGGAAPGRSG</sequence>
<organism evidence="3">
    <name type="scientific">Volvox carteri f. nagariensis</name>
    <dbReference type="NCBI Taxonomy" id="3068"/>
    <lineage>
        <taxon>Eukaryota</taxon>
        <taxon>Viridiplantae</taxon>
        <taxon>Chlorophyta</taxon>
        <taxon>core chlorophytes</taxon>
        <taxon>Chlorophyceae</taxon>
        <taxon>CS clade</taxon>
        <taxon>Chlamydomonadales</taxon>
        <taxon>Volvocaceae</taxon>
        <taxon>Volvox</taxon>
    </lineage>
</organism>
<evidence type="ECO:0000313" key="3">
    <source>
        <dbReference type="Proteomes" id="UP000001058"/>
    </source>
</evidence>
<protein>
    <submittedName>
        <fullName evidence="2">Uncharacterized protein</fullName>
    </submittedName>
</protein>
<accession>D8UD82</accession>
<feature type="compositionally biased region" description="Polar residues" evidence="1">
    <location>
        <begin position="461"/>
        <end position="470"/>
    </location>
</feature>
<evidence type="ECO:0000313" key="2">
    <source>
        <dbReference type="EMBL" id="EFJ42386.1"/>
    </source>
</evidence>
<feature type="compositionally biased region" description="Low complexity" evidence="1">
    <location>
        <begin position="595"/>
        <end position="608"/>
    </location>
</feature>
<dbReference type="PANTHER" id="PTHR47532">
    <property type="entry name" value="RETINAL-BINDING PROTEIN"/>
    <property type="match status" value="1"/>
</dbReference>
<feature type="compositionally biased region" description="Basic and acidic residues" evidence="1">
    <location>
        <begin position="632"/>
        <end position="642"/>
    </location>
</feature>
<keyword evidence="3" id="KW-1185">Reference proteome</keyword>
<feature type="compositionally biased region" description="Low complexity" evidence="1">
    <location>
        <begin position="643"/>
        <end position="653"/>
    </location>
</feature>
<dbReference type="AlphaFoldDB" id="D8UD82"/>
<dbReference type="EMBL" id="GL378383">
    <property type="protein sequence ID" value="EFJ42386.1"/>
    <property type="molecule type" value="Genomic_DNA"/>
</dbReference>
<feature type="compositionally biased region" description="Polar residues" evidence="1">
    <location>
        <begin position="496"/>
        <end position="509"/>
    </location>
</feature>
<feature type="region of interest" description="Disordered" evidence="1">
    <location>
        <begin position="411"/>
        <end position="430"/>
    </location>
</feature>
<dbReference type="InParanoid" id="D8UD82"/>